<comment type="caution">
    <text evidence="12">The sequence shown here is derived from an EMBL/GenBank/DDBJ whole genome shotgun (WGS) entry which is preliminary data.</text>
</comment>
<feature type="domain" description="ZipA C-terminal FtsZ-binding" evidence="11">
    <location>
        <begin position="239"/>
        <end position="369"/>
    </location>
</feature>
<feature type="compositionally biased region" description="Polar residues" evidence="10">
    <location>
        <begin position="137"/>
        <end position="148"/>
    </location>
</feature>
<evidence type="ECO:0000256" key="8">
    <source>
        <dbReference type="HAMAP-Rule" id="MF_00509"/>
    </source>
</evidence>
<gene>
    <name evidence="8 12" type="primary">zipA</name>
    <name evidence="12" type="ORF">K6Y31_01005</name>
</gene>
<proteinExistence type="inferred from homology"/>
<feature type="compositionally biased region" description="Basic and acidic residues" evidence="10">
    <location>
        <begin position="34"/>
        <end position="49"/>
    </location>
</feature>
<sequence>MQDFRLVLIIVGAIAIAALLIHGLWSNHKNKPKSLKDKPVRKVEPKEASAETEFDSDGIGEVRVVSSSFGSSTEQQDDYLNHTKKANPDLSDDLYPSFSAVEPEQPGNITPVMDPVTNVSEPIAPQPAVETEPNPAPSASQQDVLQQSVPEADEVEYVTRAPAFREPYFDEHGQKHYHEAKPVQVKVKPVARPVAPEPLAEPVVAAKVETTIEQEGSEAPAPQETAEKPAKAASAYDGPQDVFVLNVMSQEGSLFAGAELLPILLNLGFKFGEMDIFHRHLSPTGNGPVLFSMANMVKPGTFDVDHMEQFETHGLSLFMALPCAGDASNNFQLMLHASEMLASELNGLLLDGTRQPLTRQKVNEYKQRITDFERQALVD</sequence>
<keyword evidence="5 8" id="KW-1133">Transmembrane helix</keyword>
<evidence type="ECO:0000256" key="3">
    <source>
        <dbReference type="ARBA" id="ARBA00022618"/>
    </source>
</evidence>
<evidence type="ECO:0000313" key="12">
    <source>
        <dbReference type="EMBL" id="MCE2593398.1"/>
    </source>
</evidence>
<comment type="subcellular location">
    <subcellularLocation>
        <location evidence="8">Cell inner membrane</location>
        <topology evidence="8">Single-pass type I membrane protein</topology>
    </subcellularLocation>
    <text evidence="8">Localizes to the Z ring in an FtsZ-dependent manner.</text>
</comment>
<keyword evidence="13" id="KW-1185">Reference proteome</keyword>
<dbReference type="RefSeq" id="WP_233051010.1">
    <property type="nucleotide sequence ID" value="NZ_JAIMJA010000001.1"/>
</dbReference>
<keyword evidence="7 8" id="KW-0131">Cell cycle</keyword>
<evidence type="ECO:0000256" key="6">
    <source>
        <dbReference type="ARBA" id="ARBA00023136"/>
    </source>
</evidence>
<dbReference type="InterPro" id="IPR011919">
    <property type="entry name" value="Cell_div_ZipA"/>
</dbReference>
<keyword evidence="3 8" id="KW-0132">Cell division</keyword>
<feature type="region of interest" description="Disordered" evidence="10">
    <location>
        <begin position="212"/>
        <end position="233"/>
    </location>
</feature>
<dbReference type="InterPro" id="IPR007449">
    <property type="entry name" value="ZipA_FtsZ-bd_C"/>
</dbReference>
<evidence type="ECO:0000256" key="10">
    <source>
        <dbReference type="SAM" id="MobiDB-lite"/>
    </source>
</evidence>
<dbReference type="GO" id="GO:0051301">
    <property type="term" value="P:cell division"/>
    <property type="evidence" value="ECO:0007669"/>
    <property type="project" value="UniProtKB-KW"/>
</dbReference>
<protein>
    <recommendedName>
        <fullName evidence="8 9">Cell division protein ZipA</fullName>
    </recommendedName>
</protein>
<keyword evidence="4 8" id="KW-0812">Transmembrane</keyword>
<evidence type="ECO:0000256" key="2">
    <source>
        <dbReference type="ARBA" id="ARBA00022519"/>
    </source>
</evidence>
<evidence type="ECO:0000313" key="13">
    <source>
        <dbReference type="Proteomes" id="UP001201273"/>
    </source>
</evidence>
<dbReference type="PANTHER" id="PTHR38685:SF1">
    <property type="entry name" value="CELL DIVISION PROTEIN ZIPA"/>
    <property type="match status" value="1"/>
</dbReference>
<keyword evidence="6 8" id="KW-0472">Membrane</keyword>
<evidence type="ECO:0000256" key="9">
    <source>
        <dbReference type="RuleBase" id="RU003612"/>
    </source>
</evidence>
<feature type="region of interest" description="Disordered" evidence="10">
    <location>
        <begin position="31"/>
        <end position="56"/>
    </location>
</feature>
<evidence type="ECO:0000256" key="5">
    <source>
        <dbReference type="ARBA" id="ARBA00022989"/>
    </source>
</evidence>
<dbReference type="HAMAP" id="MF_00509">
    <property type="entry name" value="ZipA"/>
    <property type="match status" value="1"/>
</dbReference>
<dbReference type="Proteomes" id="UP001201273">
    <property type="component" value="Unassembled WGS sequence"/>
</dbReference>
<evidence type="ECO:0000256" key="7">
    <source>
        <dbReference type="ARBA" id="ARBA00023306"/>
    </source>
</evidence>
<evidence type="ECO:0000256" key="1">
    <source>
        <dbReference type="ARBA" id="ARBA00022475"/>
    </source>
</evidence>
<accession>A0ABS8W4F6</accession>
<comment type="similarity">
    <text evidence="8 9">Belongs to the ZipA family.</text>
</comment>
<comment type="subunit">
    <text evidence="8">Interacts with FtsZ via their C-terminal domains.</text>
</comment>
<dbReference type="PANTHER" id="PTHR38685">
    <property type="entry name" value="CELL DIVISION PROTEIN ZIPA"/>
    <property type="match status" value="1"/>
</dbReference>
<comment type="function">
    <text evidence="8 9">Essential cell division protein that stabilizes the FtsZ protofilaments by cross-linking them and that serves as a cytoplasmic membrane anchor for the Z ring. Also required for the recruitment to the septal ring of downstream cell division proteins.</text>
</comment>
<reference evidence="12 13" key="1">
    <citation type="journal article" date="2022" name="Environ. Microbiol. Rep.">
        <title>Eco-phylogenetic analyses reveal divergent evolution of vitamin B12 metabolism in the marine bacterial family 'Psychromonadaceae'.</title>
        <authorList>
            <person name="Jin X."/>
            <person name="Yang Y."/>
            <person name="Cao H."/>
            <person name="Gao B."/>
            <person name="Zhao Z."/>
        </authorList>
    </citation>
    <scope>NUCLEOTIDE SEQUENCE [LARGE SCALE GENOMIC DNA]</scope>
    <source>
        <strain evidence="12 13">MKS20</strain>
    </source>
</reference>
<feature type="transmembrane region" description="Helical" evidence="8">
    <location>
        <begin position="6"/>
        <end position="25"/>
    </location>
</feature>
<keyword evidence="1 8" id="KW-1003">Cell membrane</keyword>
<evidence type="ECO:0000256" key="4">
    <source>
        <dbReference type="ARBA" id="ARBA00022692"/>
    </source>
</evidence>
<dbReference type="SMART" id="SM00771">
    <property type="entry name" value="ZipA_C"/>
    <property type="match status" value="1"/>
</dbReference>
<dbReference type="SUPFAM" id="SSF64383">
    <property type="entry name" value="Cell-division protein ZipA, C-terminal domain"/>
    <property type="match status" value="1"/>
</dbReference>
<dbReference type="EMBL" id="JAIMJA010000001">
    <property type="protein sequence ID" value="MCE2593398.1"/>
    <property type="molecule type" value="Genomic_DNA"/>
</dbReference>
<dbReference type="Pfam" id="PF04354">
    <property type="entry name" value="ZipA_C"/>
    <property type="match status" value="1"/>
</dbReference>
<evidence type="ECO:0000259" key="11">
    <source>
        <dbReference type="SMART" id="SM00771"/>
    </source>
</evidence>
<name>A0ABS8W4F6_9GAMM</name>
<keyword evidence="2 8" id="KW-0997">Cell inner membrane</keyword>
<dbReference type="Gene3D" id="3.30.1400.10">
    <property type="entry name" value="ZipA, C-terminal FtsZ-binding domain"/>
    <property type="match status" value="1"/>
</dbReference>
<dbReference type="NCBIfam" id="TIGR02205">
    <property type="entry name" value="septum_zipA"/>
    <property type="match status" value="1"/>
</dbReference>
<dbReference type="InterPro" id="IPR036765">
    <property type="entry name" value="ZipA_FtsZ-bd_C_sf"/>
</dbReference>
<organism evidence="12 13">
    <name type="scientific">Motilimonas cestriensis</name>
    <dbReference type="NCBI Taxonomy" id="2742685"/>
    <lineage>
        <taxon>Bacteria</taxon>
        <taxon>Pseudomonadati</taxon>
        <taxon>Pseudomonadota</taxon>
        <taxon>Gammaproteobacteria</taxon>
        <taxon>Alteromonadales</taxon>
        <taxon>Alteromonadales genera incertae sedis</taxon>
        <taxon>Motilimonas</taxon>
    </lineage>
</organism>
<feature type="region of interest" description="Disordered" evidence="10">
    <location>
        <begin position="99"/>
        <end position="148"/>
    </location>
</feature>